<dbReference type="GO" id="GO:0003774">
    <property type="term" value="F:cytoskeletal motor activity"/>
    <property type="evidence" value="ECO:0007669"/>
    <property type="project" value="InterPro"/>
</dbReference>
<dbReference type="InterPro" id="IPR028976">
    <property type="entry name" value="CheC-like_sf"/>
</dbReference>
<evidence type="ECO:0000256" key="1">
    <source>
        <dbReference type="ARBA" id="ARBA00004117"/>
    </source>
</evidence>
<evidence type="ECO:0000256" key="9">
    <source>
        <dbReference type="ARBA" id="ARBA00023136"/>
    </source>
</evidence>
<evidence type="ECO:0000256" key="5">
    <source>
        <dbReference type="ARBA" id="ARBA00022475"/>
    </source>
</evidence>
<dbReference type="SUPFAM" id="SSF101801">
    <property type="entry name" value="Surface presentation of antigens (SPOA)"/>
    <property type="match status" value="1"/>
</dbReference>
<organism evidence="14 15">
    <name type="scientific">Methylobacterium oryzihabitans</name>
    <dbReference type="NCBI Taxonomy" id="2499852"/>
    <lineage>
        <taxon>Bacteria</taxon>
        <taxon>Pseudomonadati</taxon>
        <taxon>Pseudomonadota</taxon>
        <taxon>Alphaproteobacteria</taxon>
        <taxon>Hyphomicrobiales</taxon>
        <taxon>Methylobacteriaceae</taxon>
        <taxon>Methylobacterium</taxon>
    </lineage>
</organism>
<dbReference type="GO" id="GO:0050918">
    <property type="term" value="P:positive chemotaxis"/>
    <property type="evidence" value="ECO:0007669"/>
    <property type="project" value="TreeGrafter"/>
</dbReference>
<evidence type="ECO:0000313" key="15">
    <source>
        <dbReference type="Proteomes" id="UP000286997"/>
    </source>
</evidence>
<evidence type="ECO:0000256" key="8">
    <source>
        <dbReference type="ARBA" id="ARBA00022779"/>
    </source>
</evidence>
<dbReference type="Pfam" id="PF01052">
    <property type="entry name" value="FliMN_C"/>
    <property type="match status" value="1"/>
</dbReference>
<dbReference type="PANTHER" id="PTHR30034:SF3">
    <property type="entry name" value="FLAGELLAR MOTOR SWITCH PROTEIN FLIM"/>
    <property type="match status" value="1"/>
</dbReference>
<comment type="similarity">
    <text evidence="3">Belongs to the FliM family.</text>
</comment>
<gene>
    <name evidence="14" type="ORF">EOE48_19025</name>
</gene>
<evidence type="ECO:0000256" key="10">
    <source>
        <dbReference type="ARBA" id="ARBA00023143"/>
    </source>
</evidence>
<dbReference type="Proteomes" id="UP000286997">
    <property type="component" value="Unassembled WGS sequence"/>
</dbReference>
<dbReference type="GO" id="GO:0071978">
    <property type="term" value="P:bacterial-type flagellum-dependent swarming motility"/>
    <property type="evidence" value="ECO:0007669"/>
    <property type="project" value="TreeGrafter"/>
</dbReference>
<sequence length="333" mass="36480">MADPDEVAGPDAASPAAGPEVPPQAEPAAERPDVRDRLLNAAGLALDRLPMLHVIFDRLATGCVDTMKHLVASPIYYSLNGIESGRFGDLLDPYDANAVVGIFHAENWDGHILVGLDRDFIFTMVEVLLGADGSEPPLDDERNFSGIELRIAQMTFEQVGKALESAFSLVSKTPFVLERTETRLDFAVIGRRSNKALGAKFLLQGLNRGGEMFLIIPQSVLAPMRQNLAKVLTGESSARDPRWAEQIAAKVQRTEVRLRAVLEERTLTLGEIADLRVGQILALDATPQTLVKLEGNDQALFWCHVGQAQGSYVLRIDEPIAQEKEFMDDVLGR</sequence>
<protein>
    <recommendedName>
        <fullName evidence="4">Flagellar motor switch protein FliM</fullName>
    </recommendedName>
</protein>
<evidence type="ECO:0000256" key="3">
    <source>
        <dbReference type="ARBA" id="ARBA00011049"/>
    </source>
</evidence>
<dbReference type="CDD" id="cd17908">
    <property type="entry name" value="FliM"/>
    <property type="match status" value="1"/>
</dbReference>
<dbReference type="GO" id="GO:0009425">
    <property type="term" value="C:bacterial-type flagellum basal body"/>
    <property type="evidence" value="ECO:0007669"/>
    <property type="project" value="UniProtKB-SubCell"/>
</dbReference>
<keyword evidence="8" id="KW-0283">Flagellar rotation</keyword>
<evidence type="ECO:0000313" key="14">
    <source>
        <dbReference type="EMBL" id="RVU15608.1"/>
    </source>
</evidence>
<dbReference type="Pfam" id="PF02154">
    <property type="entry name" value="FliM"/>
    <property type="match status" value="1"/>
</dbReference>
<evidence type="ECO:0000256" key="11">
    <source>
        <dbReference type="ARBA" id="ARBA00025044"/>
    </source>
</evidence>
<dbReference type="RefSeq" id="WP_127732052.1">
    <property type="nucleotide sequence ID" value="NZ_SACP01000020.1"/>
</dbReference>
<keyword evidence="7" id="KW-0997">Cell inner membrane</keyword>
<evidence type="ECO:0000256" key="4">
    <source>
        <dbReference type="ARBA" id="ARBA00021898"/>
    </source>
</evidence>
<keyword evidence="14" id="KW-0966">Cell projection</keyword>
<dbReference type="SUPFAM" id="SSF103039">
    <property type="entry name" value="CheC-like"/>
    <property type="match status" value="1"/>
</dbReference>
<keyword evidence="10" id="KW-0975">Bacterial flagellum</keyword>
<evidence type="ECO:0000256" key="2">
    <source>
        <dbReference type="ARBA" id="ARBA00004417"/>
    </source>
</evidence>
<keyword evidence="9" id="KW-0472">Membrane</keyword>
<keyword evidence="14" id="KW-0282">Flagellum</keyword>
<dbReference type="Gene3D" id="2.30.330.10">
    <property type="entry name" value="SpoA-like"/>
    <property type="match status" value="1"/>
</dbReference>
<keyword evidence="14" id="KW-0969">Cilium</keyword>
<feature type="region of interest" description="Disordered" evidence="12">
    <location>
        <begin position="1"/>
        <end position="33"/>
    </location>
</feature>
<dbReference type="EMBL" id="SACP01000020">
    <property type="protein sequence ID" value="RVU15608.1"/>
    <property type="molecule type" value="Genomic_DNA"/>
</dbReference>
<dbReference type="OrthoDB" id="9806941at2"/>
<name>A0A437P0H5_9HYPH</name>
<dbReference type="PANTHER" id="PTHR30034">
    <property type="entry name" value="FLAGELLAR MOTOR SWITCH PROTEIN FLIM"/>
    <property type="match status" value="1"/>
</dbReference>
<evidence type="ECO:0000256" key="6">
    <source>
        <dbReference type="ARBA" id="ARBA00022500"/>
    </source>
</evidence>
<evidence type="ECO:0000256" key="7">
    <source>
        <dbReference type="ARBA" id="ARBA00022519"/>
    </source>
</evidence>
<reference evidence="14 15" key="1">
    <citation type="submission" date="2019-01" db="EMBL/GenBank/DDBJ databases">
        <authorList>
            <person name="Chen W.-M."/>
        </authorList>
    </citation>
    <scope>NUCLEOTIDE SEQUENCE [LARGE SCALE GENOMIC DNA]</scope>
    <source>
        <strain evidence="14 15">TER-1</strain>
    </source>
</reference>
<feature type="compositionally biased region" description="Low complexity" evidence="12">
    <location>
        <begin position="9"/>
        <end position="19"/>
    </location>
</feature>
<dbReference type="AlphaFoldDB" id="A0A437P0H5"/>
<comment type="subcellular location">
    <subcellularLocation>
        <location evidence="1">Bacterial flagellum basal body</location>
    </subcellularLocation>
    <subcellularLocation>
        <location evidence="2">Cell inner membrane</location>
        <topology evidence="2">Peripheral membrane protein</topology>
    </subcellularLocation>
</comment>
<comment type="function">
    <text evidence="11">FliM is one of three proteins (FliG, FliN, FliM) that forms the rotor-mounted switch complex (C ring), located at the base of the basal body. This complex interacts with the CheY and CheZ chemotaxis proteins, in addition to contacting components of the motor that determine the direction of flagellar rotation.</text>
</comment>
<keyword evidence="6" id="KW-0145">Chemotaxis</keyword>
<dbReference type="Gene3D" id="3.40.1550.10">
    <property type="entry name" value="CheC-like"/>
    <property type="match status" value="1"/>
</dbReference>
<keyword evidence="15" id="KW-1185">Reference proteome</keyword>
<dbReference type="InterPro" id="IPR036429">
    <property type="entry name" value="SpoA-like_sf"/>
</dbReference>
<feature type="domain" description="Flagellar motor switch protein FliN-like C-terminal" evidence="13">
    <location>
        <begin position="250"/>
        <end position="320"/>
    </location>
</feature>
<dbReference type="InterPro" id="IPR001543">
    <property type="entry name" value="FliN-like_C"/>
</dbReference>
<dbReference type="InterPro" id="IPR001689">
    <property type="entry name" value="Flag_FliM"/>
</dbReference>
<keyword evidence="5" id="KW-1003">Cell membrane</keyword>
<dbReference type="GO" id="GO:0005886">
    <property type="term" value="C:plasma membrane"/>
    <property type="evidence" value="ECO:0007669"/>
    <property type="project" value="UniProtKB-SubCell"/>
</dbReference>
<evidence type="ECO:0000259" key="13">
    <source>
        <dbReference type="Pfam" id="PF01052"/>
    </source>
</evidence>
<evidence type="ECO:0000256" key="12">
    <source>
        <dbReference type="SAM" id="MobiDB-lite"/>
    </source>
</evidence>
<proteinExistence type="inferred from homology"/>
<comment type="caution">
    <text evidence="14">The sequence shown here is derived from an EMBL/GenBank/DDBJ whole genome shotgun (WGS) entry which is preliminary data.</text>
</comment>
<accession>A0A437P0H5</accession>